<dbReference type="Proteomes" id="UP001295794">
    <property type="component" value="Unassembled WGS sequence"/>
</dbReference>
<evidence type="ECO:0008006" key="4">
    <source>
        <dbReference type="Google" id="ProtNLM"/>
    </source>
</evidence>
<accession>A0AAD2HSE4</accession>
<dbReference type="EMBL" id="CAVNYO010000444">
    <property type="protein sequence ID" value="CAK5281301.1"/>
    <property type="molecule type" value="Genomic_DNA"/>
</dbReference>
<dbReference type="AlphaFoldDB" id="A0AAD2HSE4"/>
<dbReference type="GO" id="GO:0003676">
    <property type="term" value="F:nucleic acid binding"/>
    <property type="evidence" value="ECO:0007669"/>
    <property type="project" value="InterPro"/>
</dbReference>
<name>A0AAD2HSE4_9AGAR</name>
<evidence type="ECO:0000313" key="3">
    <source>
        <dbReference type="Proteomes" id="UP001295794"/>
    </source>
</evidence>
<feature type="region of interest" description="Disordered" evidence="1">
    <location>
        <begin position="230"/>
        <end position="255"/>
    </location>
</feature>
<dbReference type="Gene3D" id="3.30.420.10">
    <property type="entry name" value="Ribonuclease H-like superfamily/Ribonuclease H"/>
    <property type="match status" value="1"/>
</dbReference>
<feature type="region of interest" description="Disordered" evidence="1">
    <location>
        <begin position="295"/>
        <end position="321"/>
    </location>
</feature>
<dbReference type="InterPro" id="IPR036397">
    <property type="entry name" value="RNaseH_sf"/>
</dbReference>
<reference evidence="2" key="1">
    <citation type="submission" date="2023-11" db="EMBL/GenBank/DDBJ databases">
        <authorList>
            <person name="De Vega J J."/>
            <person name="De Vega J J."/>
        </authorList>
    </citation>
    <scope>NUCLEOTIDE SEQUENCE</scope>
</reference>
<evidence type="ECO:0000256" key="1">
    <source>
        <dbReference type="SAM" id="MobiDB-lite"/>
    </source>
</evidence>
<keyword evidence="3" id="KW-1185">Reference proteome</keyword>
<sequence>MTLADDTDKIDQAHIAKDGEAVRILGGYIGNGVEPFALWTPMIEKTDAARERWERLFPTIEARRHIDQIITGSMTQYLAMVNGMPAAVTKYLLRAQREFIWGGAKSSPVQRTVLSQPTRQGGKNLLDLEARNDALTVLKLQSFLDLNPMTRADWGYFADSRLEQAATKTSRMDDESFDNLFLQTWTPNQKHLTAELREMLRVAKKYNLSFAPVQPTQTLLTEMPLFHHIGEDPTQSQRNNTARSAHLEDESHKGNPHCRCPQCLIDRNNRCCRNPDACARAVPSKLAGLRTRWVPRETVNPPGNTADREEGHGSRQLSLAPTTSKTDSFRICVKETPHPSSLALIQHQPTSTQETILIATHKSTSPPRLGIAVWFGTGDPRNVSFPLPEELEPSRTMGECIAILTGLKRTTRKADVRIVIEDDTALQEISQKLSQWEDAGWFGTPNVKVLRPLTAEIRGRTGRTTFGPPERYSPEESLLSQVADAAKQAHWTATPPLPRLLATTRPDLLAEGVKLASLTQKTAYATIRAQREMVTRPATQRNLEEVAREHTRDAQASPTVEQIWASIRSRDFSRQIRNFLWKAMHEAHRVGTFWKHIPECSDREICTPCGTTEDLHHILLDCECAGQKHVWKLAEKLWSATGLSWDTPSFGRLLGEGLTKIKLRNGRVAKGPTRLHHIIISESMFVIWKLRNERVISRNGEEPSAPEIEGKWNNAIEARFALERTLTNKNKFGSRALKPYLVEATWKKVVTDNSGDTLDDKWLENPRVLVGRVSLAMPLPPPPVP</sequence>
<organism evidence="2 3">
    <name type="scientific">Mycena citricolor</name>
    <dbReference type="NCBI Taxonomy" id="2018698"/>
    <lineage>
        <taxon>Eukaryota</taxon>
        <taxon>Fungi</taxon>
        <taxon>Dikarya</taxon>
        <taxon>Basidiomycota</taxon>
        <taxon>Agaricomycotina</taxon>
        <taxon>Agaricomycetes</taxon>
        <taxon>Agaricomycetidae</taxon>
        <taxon>Agaricales</taxon>
        <taxon>Marasmiineae</taxon>
        <taxon>Mycenaceae</taxon>
        <taxon>Mycena</taxon>
    </lineage>
</organism>
<evidence type="ECO:0000313" key="2">
    <source>
        <dbReference type="EMBL" id="CAK5281301.1"/>
    </source>
</evidence>
<protein>
    <recommendedName>
        <fullName evidence="4">Reverse transcriptase zinc-binding domain-containing protein</fullName>
    </recommendedName>
</protein>
<gene>
    <name evidence="2" type="ORF">MYCIT1_LOCUS32326</name>
</gene>
<feature type="compositionally biased region" description="Polar residues" evidence="1">
    <location>
        <begin position="233"/>
        <end position="243"/>
    </location>
</feature>
<comment type="caution">
    <text evidence="2">The sequence shown here is derived from an EMBL/GenBank/DDBJ whole genome shotgun (WGS) entry which is preliminary data.</text>
</comment>
<proteinExistence type="predicted"/>